<dbReference type="AlphaFoldDB" id="A0A3M7QHC3"/>
<reference evidence="2 3" key="1">
    <citation type="journal article" date="2018" name="Sci. Rep.">
        <title>Genomic signatures of local adaptation to the degree of environmental predictability in rotifers.</title>
        <authorList>
            <person name="Franch-Gras L."/>
            <person name="Hahn C."/>
            <person name="Garcia-Roger E.M."/>
            <person name="Carmona M.J."/>
            <person name="Serra M."/>
            <person name="Gomez A."/>
        </authorList>
    </citation>
    <scope>NUCLEOTIDE SEQUENCE [LARGE SCALE GENOMIC DNA]</scope>
    <source>
        <strain evidence="2">HYR1</strain>
    </source>
</reference>
<protein>
    <submittedName>
        <fullName evidence="2">Uncharacterized protein</fullName>
    </submittedName>
</protein>
<name>A0A3M7QHC3_BRAPC</name>
<evidence type="ECO:0000256" key="1">
    <source>
        <dbReference type="SAM" id="Phobius"/>
    </source>
</evidence>
<feature type="transmembrane region" description="Helical" evidence="1">
    <location>
        <begin position="52"/>
        <end position="74"/>
    </location>
</feature>
<keyword evidence="1" id="KW-0812">Transmembrane</keyword>
<evidence type="ECO:0000313" key="2">
    <source>
        <dbReference type="EMBL" id="RNA10689.1"/>
    </source>
</evidence>
<keyword evidence="3" id="KW-1185">Reference proteome</keyword>
<feature type="transmembrane region" description="Helical" evidence="1">
    <location>
        <begin position="12"/>
        <end position="31"/>
    </location>
</feature>
<sequence>MITDFGSYLDHQFLLIFYAKNIYYFNFTFLDGKKNFKIDCLKYNTILNIIKILSFFFWRDLIIVYLLILTSWVLELKPVAISFQGLPERLRSETEPVSSYHFLVEEPHFGDTPDNLALSICFLSQIFSRTTIYHFYGLDTFFSPIFCQIKHLLRPSEELESVKIAIVAKTFGLPEFLNFCTELYRISEIFKNIYLIFNDFSCLKVPVVKQCIVAALYTNRPIIAKKCFGKVKSTDCKRLAFNKAIYRSR</sequence>
<keyword evidence="1" id="KW-1133">Transmembrane helix</keyword>
<organism evidence="2 3">
    <name type="scientific">Brachionus plicatilis</name>
    <name type="common">Marine rotifer</name>
    <name type="synonym">Brachionus muelleri</name>
    <dbReference type="NCBI Taxonomy" id="10195"/>
    <lineage>
        <taxon>Eukaryota</taxon>
        <taxon>Metazoa</taxon>
        <taxon>Spiralia</taxon>
        <taxon>Gnathifera</taxon>
        <taxon>Rotifera</taxon>
        <taxon>Eurotatoria</taxon>
        <taxon>Monogononta</taxon>
        <taxon>Pseudotrocha</taxon>
        <taxon>Ploima</taxon>
        <taxon>Brachionidae</taxon>
        <taxon>Brachionus</taxon>
    </lineage>
</organism>
<comment type="caution">
    <text evidence="2">The sequence shown here is derived from an EMBL/GenBank/DDBJ whole genome shotgun (WGS) entry which is preliminary data.</text>
</comment>
<keyword evidence="1" id="KW-0472">Membrane</keyword>
<dbReference type="Proteomes" id="UP000276133">
    <property type="component" value="Unassembled WGS sequence"/>
</dbReference>
<evidence type="ECO:0000313" key="3">
    <source>
        <dbReference type="Proteomes" id="UP000276133"/>
    </source>
</evidence>
<gene>
    <name evidence="2" type="ORF">BpHYR1_038849</name>
</gene>
<proteinExistence type="predicted"/>
<accession>A0A3M7QHC3</accession>
<dbReference type="EMBL" id="REGN01006132">
    <property type="protein sequence ID" value="RNA10689.1"/>
    <property type="molecule type" value="Genomic_DNA"/>
</dbReference>